<feature type="domain" description="RRM" evidence="8">
    <location>
        <begin position="41"/>
        <end position="125"/>
    </location>
</feature>
<dbReference type="PROSITE" id="PS51025">
    <property type="entry name" value="PWI"/>
    <property type="match status" value="1"/>
</dbReference>
<accession>A0A284S2S0</accession>
<feature type="compositionally biased region" description="Basic and acidic residues" evidence="7">
    <location>
        <begin position="213"/>
        <end position="222"/>
    </location>
</feature>
<sequence length="1880" mass="207300">MPNRMGLGLRPPLPSYGQGPSISALAQQQQMHFVPPNQKFTTLFVGSISGGIQDSFLNQLLAACGPIKSFKRLITPANKPQGFGFAEFEEPEGALRALELLNNVELPALEDGCANKKLLVKADEKTRGFLDAYQSQRMATDTDEARRKESKAQIDELVDEINKKSEDAANSGLIDREKYVIPPHLHDLQEADLPETQRGLVISEIAQFRERAAKREREKLREAASGPSGAPSGPKMREWGKPQPTTSAPPKQQGFGKGAQGYSKPVGFVKAGEDRSLDDLRAAPGKTTKTDEELEFERREARKREEEISFRDRERRYEPRERTRILALERAIQRERATKDAEERDRIEMRARLDIWDDDESDELFYVDRTRWRQGRARRLEAEEAADDKSRRFEEQEAENLRRESEDFLARQMDEMQALAEEQRKAGLLLDDGAPVKLNVSLAPATTKEPGNKEKATVFVQEEEDDDEVKKRKVPLVKLDFSVAESSEQTRARLEKIKESVPHDRETLFKAKVRWDGLSDIMIDRKLEPLVKRLMVKYLGEMEEEDLIMFVLEHLKDHKGPQKLVEGLEPVLEEEAIELVISVWRQVIFESMAYGEEATDGFTTTTSPLMATLGVILVTPCFPGILAQSSSETAVSTAVASPSAALDSPLPSQVPVPPTQAWCPSEIFCAGPLLQTVNLAALYSDPKTFVDKPTDKSAEDVLSDFENITSGSVTEGQILNFVDADFRGEGLELEALTLDNFAEDPPFLANVSDSLLRAWAQTVHGYWLQLIRTTNSSVLCSGTSCESSLIPLNHTFVVPGGRFREQYYWDSFWIVEGLLESQLYDIVNDTLQNFMDELDTIGFIPNGGRIYYLNRSQPPLFIQMLFRYITVTNDTSILSRALPLAEKELDWWQENRTVNVTSPSSNQVYEMARYAVNNTAPRPESYLTDYLTANGADVSPTLNESQRSSLYAELASGAETGWDYTSRWFSNPAPGNADLKELNVRNTIPVDLNSILYRNHIIMEQLYSNNETTAVRHRNKAASIREGVLDLLWNSTKASTLIMIIMGFYDFNIASGRQNSVFSAASYYPVWSGIAPTEILSGAEGAFKYFAPLNLVLKRYNGTFPSTFMDTSLQWDFPNTWAPHQYIILQALRALPSNITSTTLSALSSNKSTFDLLPPDQLGISESQLPSQMLLSGVNATNLGPEADINTLNGTVLDGGNATDSEGWAQTLQRELANRYFASAFCSWHATGGAIPNVLPRLSDAELNVTQSVNNTGNMFEKFSSLDIDSAGRGGEYTVQAGFGWTNGVVLWVASIYGSVLATPECPALLANTTQGEVSTSNSVVGLTSNPKTILLALLGLHACIVASAVISSRVGPTVTLDSATFTGTTSGVVSKFLGIPFAQPPTGDLRFQLPETLPAYNGSYDASDFGPSCPQQAIRLPILTGIPAEAVDYLVNSIYDVVLPDDEDCLTINVLKPTSATSNSKLPVVVWIFGGKNSRGFEIGGTAMYDGTSIVSRSIALNEPVVYVSMNYRVSGFGFLAGKEVKEAAVGNLGLHDQREALRWIQKYIATFGGDPTKVTIWGESAGAISAALHMIAYDGDTQGLFRAAFMQSGSPIPVGDLEGGQKYYDDIVVQTGCSGSDDTLACLRTVSYETLKAAIDDSPFIFDYQSLILAWLPRADGVLFSDNPQRLVEQGKIANLPIVSGDCDDEGTLFSLASLNVTTDAEVTTYLKTVIFPNISDEDLDTLLELYPADPLEGSPYDTGLLNILTPQFKRIASFQGDAVFQAPRRFFLQNLSGKQNIWAFLSKRLKAVPVLGAFHTSDILNVYFGGDMADYLIRFAATLNPSGSTGIQWPQWTNSSPNLLTFNDGLLPLTITQDTFRSDAINGLSEILLANPI</sequence>
<feature type="compositionally biased region" description="Low complexity" evidence="7">
    <location>
        <begin position="223"/>
        <end position="234"/>
    </location>
</feature>
<dbReference type="SMART" id="SM00311">
    <property type="entry name" value="PWI"/>
    <property type="match status" value="1"/>
</dbReference>
<name>A0A284S2S0_ARMOS</name>
<dbReference type="STRING" id="47428.A0A284S2S0"/>
<protein>
    <recommendedName>
        <fullName evidence="5">Trehalase</fullName>
        <ecNumber evidence="5">3.2.1.28</ecNumber>
    </recommendedName>
    <alternativeName>
        <fullName evidence="5">Alpha-trehalose glucohydrolase</fullName>
    </alternativeName>
</protein>
<dbReference type="Gene3D" id="1.50.10.10">
    <property type="match status" value="1"/>
</dbReference>
<dbReference type="Pfam" id="PF00135">
    <property type="entry name" value="COesterase"/>
    <property type="match status" value="1"/>
</dbReference>
<proteinExistence type="inferred from homology"/>
<comment type="catalytic activity">
    <reaction evidence="5">
        <text>alpha,alpha-trehalose + H2O = alpha-D-glucose + beta-D-glucose</text>
        <dbReference type="Rhea" id="RHEA:32675"/>
        <dbReference type="ChEBI" id="CHEBI:15377"/>
        <dbReference type="ChEBI" id="CHEBI:15903"/>
        <dbReference type="ChEBI" id="CHEBI:16551"/>
        <dbReference type="ChEBI" id="CHEBI:17925"/>
        <dbReference type="EC" id="3.2.1.28"/>
    </reaction>
</comment>
<evidence type="ECO:0000259" key="8">
    <source>
        <dbReference type="PROSITE" id="PS50102"/>
    </source>
</evidence>
<dbReference type="Gene3D" id="3.40.50.1820">
    <property type="entry name" value="alpha/beta hydrolase"/>
    <property type="match status" value="1"/>
</dbReference>
<dbReference type="InterPro" id="IPR019819">
    <property type="entry name" value="Carboxylesterase_B_CS"/>
</dbReference>
<feature type="compositionally biased region" description="Basic and acidic residues" evidence="7">
    <location>
        <begin position="271"/>
        <end position="281"/>
    </location>
</feature>
<dbReference type="Pfam" id="PF00076">
    <property type="entry name" value="RRM_1"/>
    <property type="match status" value="1"/>
</dbReference>
<dbReference type="SUPFAM" id="SSF54928">
    <property type="entry name" value="RNA-binding domain, RBD"/>
    <property type="match status" value="1"/>
</dbReference>
<dbReference type="PANTHER" id="PTHR23403">
    <property type="entry name" value="TREHALASE"/>
    <property type="match status" value="1"/>
</dbReference>
<evidence type="ECO:0000259" key="9">
    <source>
        <dbReference type="PROSITE" id="PS51025"/>
    </source>
</evidence>
<feature type="compositionally biased region" description="Basic and acidic residues" evidence="7">
    <location>
        <begin position="288"/>
        <end position="308"/>
    </location>
</feature>
<keyword evidence="4" id="KW-0694">RNA-binding</keyword>
<dbReference type="Gene3D" id="1.20.1390.10">
    <property type="entry name" value="PWI domain"/>
    <property type="match status" value="1"/>
</dbReference>
<dbReference type="InterPro" id="IPR019826">
    <property type="entry name" value="Carboxylesterase_B_AS"/>
</dbReference>
<dbReference type="InterPro" id="IPR034268">
    <property type="entry name" value="RBM25_RRM"/>
</dbReference>
<feature type="region of interest" description="Disordered" evidence="7">
    <location>
        <begin position="213"/>
        <end position="308"/>
    </location>
</feature>
<evidence type="ECO:0000256" key="2">
    <source>
        <dbReference type="ARBA" id="ARBA00005964"/>
    </source>
</evidence>
<dbReference type="CDD" id="cd12446">
    <property type="entry name" value="RRM_RBM25"/>
    <property type="match status" value="1"/>
</dbReference>
<evidence type="ECO:0000313" key="10">
    <source>
        <dbReference type="EMBL" id="SJL15284.1"/>
    </source>
</evidence>
<dbReference type="InterPro" id="IPR012341">
    <property type="entry name" value="6hp_glycosidase-like_sf"/>
</dbReference>
<dbReference type="InterPro" id="IPR029058">
    <property type="entry name" value="AB_hydrolase_fold"/>
</dbReference>
<dbReference type="InterPro" id="IPR001661">
    <property type="entry name" value="Glyco_hydro_37"/>
</dbReference>
<keyword evidence="5" id="KW-0326">Glycosidase</keyword>
<dbReference type="Proteomes" id="UP000219338">
    <property type="component" value="Unassembled WGS sequence"/>
</dbReference>
<dbReference type="EC" id="3.2.1.28" evidence="5"/>
<gene>
    <name evidence="10" type="ORF">ARMOST_18775</name>
</gene>
<dbReference type="InterPro" id="IPR000504">
    <property type="entry name" value="RRM_dom"/>
</dbReference>
<evidence type="ECO:0000256" key="3">
    <source>
        <dbReference type="ARBA" id="ARBA00022801"/>
    </source>
</evidence>
<dbReference type="InterPro" id="IPR008928">
    <property type="entry name" value="6-hairpin_glycosidase_sf"/>
</dbReference>
<evidence type="ECO:0000256" key="4">
    <source>
        <dbReference type="PROSITE-ProRule" id="PRU00176"/>
    </source>
</evidence>
<comment type="similarity">
    <text evidence="1 5">Belongs to the glycosyl hydrolase 37 family.</text>
</comment>
<dbReference type="SUPFAM" id="SSF48208">
    <property type="entry name" value="Six-hairpin glycosidases"/>
    <property type="match status" value="1"/>
</dbReference>
<dbReference type="PROSITE" id="PS00941">
    <property type="entry name" value="CARBOXYLESTERASE_B_2"/>
    <property type="match status" value="1"/>
</dbReference>
<evidence type="ECO:0000256" key="1">
    <source>
        <dbReference type="ARBA" id="ARBA00005615"/>
    </source>
</evidence>
<keyword evidence="11" id="KW-1185">Reference proteome</keyword>
<dbReference type="Gene3D" id="3.30.70.330">
    <property type="match status" value="1"/>
</dbReference>
<dbReference type="Pfam" id="PF01204">
    <property type="entry name" value="Trehalase"/>
    <property type="match status" value="2"/>
</dbReference>
<dbReference type="GO" id="GO:0005993">
    <property type="term" value="P:trehalose catabolic process"/>
    <property type="evidence" value="ECO:0007669"/>
    <property type="project" value="TreeGrafter"/>
</dbReference>
<dbReference type="PANTHER" id="PTHR23403:SF1">
    <property type="entry name" value="TREHALASE"/>
    <property type="match status" value="1"/>
</dbReference>
<dbReference type="GO" id="GO:0003723">
    <property type="term" value="F:RNA binding"/>
    <property type="evidence" value="ECO:0007669"/>
    <property type="project" value="UniProtKB-UniRule"/>
</dbReference>
<keyword evidence="3 5" id="KW-0378">Hydrolase</keyword>
<dbReference type="InterPro" id="IPR002483">
    <property type="entry name" value="PWI_dom"/>
</dbReference>
<feature type="coiled-coil region" evidence="6">
    <location>
        <begin position="379"/>
        <end position="411"/>
    </location>
</feature>
<dbReference type="PROSITE" id="PS00122">
    <property type="entry name" value="CARBOXYLESTERASE_B_1"/>
    <property type="match status" value="1"/>
</dbReference>
<comment type="similarity">
    <text evidence="2">Belongs to the type-B carboxylesterase/lipase family.</text>
</comment>
<dbReference type="OrthoDB" id="3542292at2759"/>
<dbReference type="GO" id="GO:0004555">
    <property type="term" value="F:alpha,alpha-trehalase activity"/>
    <property type="evidence" value="ECO:0007669"/>
    <property type="project" value="UniProtKB-EC"/>
</dbReference>
<dbReference type="EMBL" id="FUEG01000027">
    <property type="protein sequence ID" value="SJL15284.1"/>
    <property type="molecule type" value="Genomic_DNA"/>
</dbReference>
<organism evidence="10 11">
    <name type="scientific">Armillaria ostoyae</name>
    <name type="common">Armillaria root rot fungus</name>
    <dbReference type="NCBI Taxonomy" id="47428"/>
    <lineage>
        <taxon>Eukaryota</taxon>
        <taxon>Fungi</taxon>
        <taxon>Dikarya</taxon>
        <taxon>Basidiomycota</taxon>
        <taxon>Agaricomycotina</taxon>
        <taxon>Agaricomycetes</taxon>
        <taxon>Agaricomycetidae</taxon>
        <taxon>Agaricales</taxon>
        <taxon>Marasmiineae</taxon>
        <taxon>Physalacriaceae</taxon>
        <taxon>Armillaria</taxon>
    </lineage>
</organism>
<dbReference type="InterPro" id="IPR035979">
    <property type="entry name" value="RBD_domain_sf"/>
</dbReference>
<feature type="domain" description="PWI" evidence="9">
    <location>
        <begin position="506"/>
        <end position="604"/>
    </location>
</feature>
<reference evidence="11" key="1">
    <citation type="journal article" date="2017" name="Nat. Ecol. Evol.">
        <title>Genome expansion and lineage-specific genetic innovations in the forest pathogenic fungi Armillaria.</title>
        <authorList>
            <person name="Sipos G."/>
            <person name="Prasanna A.N."/>
            <person name="Walter M.C."/>
            <person name="O'Connor E."/>
            <person name="Balint B."/>
            <person name="Krizsan K."/>
            <person name="Kiss B."/>
            <person name="Hess J."/>
            <person name="Varga T."/>
            <person name="Slot J."/>
            <person name="Riley R."/>
            <person name="Boka B."/>
            <person name="Rigling D."/>
            <person name="Barry K."/>
            <person name="Lee J."/>
            <person name="Mihaltcheva S."/>
            <person name="LaButti K."/>
            <person name="Lipzen A."/>
            <person name="Waldron R."/>
            <person name="Moloney N.M."/>
            <person name="Sperisen C."/>
            <person name="Kredics L."/>
            <person name="Vagvoelgyi C."/>
            <person name="Patrignani A."/>
            <person name="Fitzpatrick D."/>
            <person name="Nagy I."/>
            <person name="Doyle S."/>
            <person name="Anderson J.B."/>
            <person name="Grigoriev I.V."/>
            <person name="Gueldener U."/>
            <person name="Muensterkoetter M."/>
            <person name="Nagy L.G."/>
        </authorList>
    </citation>
    <scope>NUCLEOTIDE SEQUENCE [LARGE SCALE GENOMIC DNA]</scope>
    <source>
        <strain evidence="11">C18/9</strain>
    </source>
</reference>
<dbReference type="SUPFAM" id="SSF53474">
    <property type="entry name" value="alpha/beta-Hydrolases"/>
    <property type="match status" value="1"/>
</dbReference>
<keyword evidence="6" id="KW-0175">Coiled coil</keyword>
<dbReference type="InterPro" id="IPR012677">
    <property type="entry name" value="Nucleotide-bd_a/b_plait_sf"/>
</dbReference>
<evidence type="ECO:0000256" key="6">
    <source>
        <dbReference type="SAM" id="Coils"/>
    </source>
</evidence>
<dbReference type="SMART" id="SM00360">
    <property type="entry name" value="RRM"/>
    <property type="match status" value="1"/>
</dbReference>
<dbReference type="PROSITE" id="PS50102">
    <property type="entry name" value="RRM"/>
    <property type="match status" value="1"/>
</dbReference>
<evidence type="ECO:0000256" key="7">
    <source>
        <dbReference type="SAM" id="MobiDB-lite"/>
    </source>
</evidence>
<dbReference type="PRINTS" id="PR00744">
    <property type="entry name" value="GLHYDRLASE37"/>
</dbReference>
<evidence type="ECO:0000313" key="11">
    <source>
        <dbReference type="Proteomes" id="UP000219338"/>
    </source>
</evidence>
<dbReference type="InterPro" id="IPR002018">
    <property type="entry name" value="CarbesteraseB"/>
</dbReference>
<evidence type="ECO:0000256" key="5">
    <source>
        <dbReference type="RuleBase" id="RU361180"/>
    </source>
</evidence>